<protein>
    <recommendedName>
        <fullName evidence="2">G5 domain-containing protein</fullName>
    </recommendedName>
</protein>
<dbReference type="PROSITE" id="PS51257">
    <property type="entry name" value="PROKAR_LIPOPROTEIN"/>
    <property type="match status" value="1"/>
</dbReference>
<dbReference type="AlphaFoldDB" id="A0A7G6X054"/>
<dbReference type="SMART" id="SM01208">
    <property type="entry name" value="G5"/>
    <property type="match status" value="1"/>
</dbReference>
<dbReference type="PROSITE" id="PS51109">
    <property type="entry name" value="G5"/>
    <property type="match status" value="1"/>
</dbReference>
<feature type="domain" description="G5" evidence="2">
    <location>
        <begin position="64"/>
        <end position="145"/>
    </location>
</feature>
<sequence length="206" mass="20775">MGSGRLFCAAVVVVSVGLLTGCGSEEKAVGQAAVPVTAPVPTAETLPSETPEVVSTPVDPPASVAPVTVTKSVVEAKVIPFKKRTTLDSSVAKGEKSITTRGVNGVRRLTYEVTLVDGVQTAKRLVKQAVAKQPVTQVTTVGTKVDEPSSGGGCDPNYSGCVPIASDVDCAGGSGNGPEYVQGPVTVIGSDIYGLDADDDGIGCES</sequence>
<keyword evidence="4" id="KW-1185">Reference proteome</keyword>
<dbReference type="Gene3D" id="2.20.230.10">
    <property type="entry name" value="Resuscitation-promoting factor rpfb"/>
    <property type="match status" value="1"/>
</dbReference>
<name>A0A7G6X054_9ACTN</name>
<evidence type="ECO:0000256" key="1">
    <source>
        <dbReference type="ARBA" id="ARBA00022729"/>
    </source>
</evidence>
<reference evidence="4" key="1">
    <citation type="submission" date="2019-09" db="EMBL/GenBank/DDBJ databases">
        <title>Antimicrobial potential of Antarctic Bacteria.</title>
        <authorList>
            <person name="Benaud N."/>
            <person name="Edwards R.J."/>
            <person name="Ferrari B.C."/>
        </authorList>
    </citation>
    <scope>NUCLEOTIDE SEQUENCE [LARGE SCALE GENOMIC DNA]</scope>
    <source>
        <strain evidence="4">SPB151</strain>
    </source>
</reference>
<accession>A0A7G6X054</accession>
<organism evidence="3 4">
    <name type="scientific">Kribbella qitaiheensis</name>
    <dbReference type="NCBI Taxonomy" id="1544730"/>
    <lineage>
        <taxon>Bacteria</taxon>
        <taxon>Bacillati</taxon>
        <taxon>Actinomycetota</taxon>
        <taxon>Actinomycetes</taxon>
        <taxon>Propionibacteriales</taxon>
        <taxon>Kribbellaceae</taxon>
        <taxon>Kribbella</taxon>
    </lineage>
</organism>
<dbReference type="Proteomes" id="UP000515563">
    <property type="component" value="Chromosome"/>
</dbReference>
<dbReference type="EMBL" id="CP043661">
    <property type="protein sequence ID" value="QNE19619.1"/>
    <property type="molecule type" value="Genomic_DNA"/>
</dbReference>
<gene>
    <name evidence="3" type="ORF">F1D05_18990</name>
</gene>
<evidence type="ECO:0000313" key="3">
    <source>
        <dbReference type="EMBL" id="QNE19619.1"/>
    </source>
</evidence>
<keyword evidence="1" id="KW-0732">Signal</keyword>
<proteinExistence type="predicted"/>
<dbReference type="InterPro" id="IPR011098">
    <property type="entry name" value="G5_dom"/>
</dbReference>
<reference evidence="3 4" key="2">
    <citation type="journal article" date="2020" name="Microbiol. Resour. Announc.">
        <title>Antarctic desert soil bacteria exhibit high novel natural product potential, evaluated through long-read genome sequencing and comparative genomics.</title>
        <authorList>
            <person name="Benaud N."/>
            <person name="Edwards R.J."/>
            <person name="Amos T.G."/>
            <person name="D'Agostino P.M."/>
            <person name="Gutierrez-Chavez C."/>
            <person name="Montgomery K."/>
            <person name="Nicetic I."/>
            <person name="Ferrari B.C."/>
        </authorList>
    </citation>
    <scope>NUCLEOTIDE SEQUENCE [LARGE SCALE GENOMIC DNA]</scope>
    <source>
        <strain evidence="3 4">SPB151</strain>
    </source>
</reference>
<dbReference type="Pfam" id="PF07501">
    <property type="entry name" value="G5"/>
    <property type="match status" value="1"/>
</dbReference>
<evidence type="ECO:0000313" key="4">
    <source>
        <dbReference type="Proteomes" id="UP000515563"/>
    </source>
</evidence>
<dbReference type="KEGG" id="kqi:F1D05_18990"/>
<evidence type="ECO:0000259" key="2">
    <source>
        <dbReference type="PROSITE" id="PS51109"/>
    </source>
</evidence>